<proteinExistence type="predicted"/>
<protein>
    <recommendedName>
        <fullName evidence="4">Transmembrane protein</fullName>
    </recommendedName>
</protein>
<dbReference type="EMBL" id="OZ021738">
    <property type="protein sequence ID" value="CAK9320577.1"/>
    <property type="molecule type" value="Genomic_DNA"/>
</dbReference>
<name>A0ABP0YKX5_9ROSI</name>
<gene>
    <name evidence="2" type="ORF">CITCOLO1_LOCUS12628</name>
</gene>
<dbReference type="Proteomes" id="UP001642487">
    <property type="component" value="Chromosome 4"/>
</dbReference>
<keyword evidence="1" id="KW-1133">Transmembrane helix</keyword>
<organism evidence="2 3">
    <name type="scientific">Citrullus colocynthis</name>
    <name type="common">colocynth</name>
    <dbReference type="NCBI Taxonomy" id="252529"/>
    <lineage>
        <taxon>Eukaryota</taxon>
        <taxon>Viridiplantae</taxon>
        <taxon>Streptophyta</taxon>
        <taxon>Embryophyta</taxon>
        <taxon>Tracheophyta</taxon>
        <taxon>Spermatophyta</taxon>
        <taxon>Magnoliopsida</taxon>
        <taxon>eudicotyledons</taxon>
        <taxon>Gunneridae</taxon>
        <taxon>Pentapetalae</taxon>
        <taxon>rosids</taxon>
        <taxon>fabids</taxon>
        <taxon>Cucurbitales</taxon>
        <taxon>Cucurbitaceae</taxon>
        <taxon>Benincaseae</taxon>
        <taxon>Citrullus</taxon>
    </lineage>
</organism>
<dbReference type="PANTHER" id="PTHR36408">
    <property type="entry name" value="TRANSMEMBRANE PROTEIN"/>
    <property type="match status" value="1"/>
</dbReference>
<keyword evidence="3" id="KW-1185">Reference proteome</keyword>
<accession>A0ABP0YKX5</accession>
<feature type="transmembrane region" description="Helical" evidence="1">
    <location>
        <begin position="128"/>
        <end position="155"/>
    </location>
</feature>
<evidence type="ECO:0000256" key="1">
    <source>
        <dbReference type="SAM" id="Phobius"/>
    </source>
</evidence>
<keyword evidence="1" id="KW-0812">Transmembrane</keyword>
<dbReference type="PANTHER" id="PTHR36408:SF1">
    <property type="entry name" value="TRANSMEMBRANE PROTEIN"/>
    <property type="match status" value="1"/>
</dbReference>
<reference evidence="2 3" key="1">
    <citation type="submission" date="2024-03" db="EMBL/GenBank/DDBJ databases">
        <authorList>
            <person name="Gkanogiannis A."/>
            <person name="Becerra Lopez-Lavalle L."/>
        </authorList>
    </citation>
    <scope>NUCLEOTIDE SEQUENCE [LARGE SCALE GENOMIC DNA]</scope>
</reference>
<evidence type="ECO:0000313" key="3">
    <source>
        <dbReference type="Proteomes" id="UP001642487"/>
    </source>
</evidence>
<feature type="transmembrane region" description="Helical" evidence="1">
    <location>
        <begin position="97"/>
        <end position="121"/>
    </location>
</feature>
<evidence type="ECO:0000313" key="2">
    <source>
        <dbReference type="EMBL" id="CAK9320577.1"/>
    </source>
</evidence>
<keyword evidence="1" id="KW-0472">Membrane</keyword>
<sequence length="309" mass="34341">MSLAFQYLSLTSPSPSPPPPPSTLCFSTFFSRNPCLSLRFAPSRFPNTLHFQILDHKLRNPFNFGSINAHQFCYRVSTSGGVGRRHGGDGDFDIDSLLSAAELFCLVTSFIGSVGFALNCAKARSKSVFLAVFGDGIFVGAVLFLVAGVAIGAWIRRRQWNRIFPETAKGMLEVNLMEKINKLEEDLRSSATLIRVLSRQLEKLGIRFRVTRKALKKPVEETAALAQKTSEATRALAVRGDVLEKELAEIQKVLLAMQEQQQKQLELILAIGKSGKIWESRQEHSGGQSPIGRHDLIDQRLNQKEVQDV</sequence>
<evidence type="ECO:0008006" key="4">
    <source>
        <dbReference type="Google" id="ProtNLM"/>
    </source>
</evidence>